<proteinExistence type="predicted"/>
<keyword evidence="2" id="KW-1185">Reference proteome</keyword>
<organism evidence="1 2">
    <name type="scientific">Deinococcus multiflagellatus</name>
    <dbReference type="NCBI Taxonomy" id="1656887"/>
    <lineage>
        <taxon>Bacteria</taxon>
        <taxon>Thermotogati</taxon>
        <taxon>Deinococcota</taxon>
        <taxon>Deinococci</taxon>
        <taxon>Deinococcales</taxon>
        <taxon>Deinococcaceae</taxon>
        <taxon>Deinococcus</taxon>
    </lineage>
</organism>
<dbReference type="RefSeq" id="WP_380059052.1">
    <property type="nucleotide sequence ID" value="NZ_JBHSWB010000002.1"/>
</dbReference>
<dbReference type="EMBL" id="JBHSWB010000002">
    <property type="protein sequence ID" value="MFC6663152.1"/>
    <property type="molecule type" value="Genomic_DNA"/>
</dbReference>
<protein>
    <submittedName>
        <fullName evidence="1">Uncharacterized protein</fullName>
    </submittedName>
</protein>
<accession>A0ABW1ZRN2</accession>
<evidence type="ECO:0000313" key="1">
    <source>
        <dbReference type="EMBL" id="MFC6663152.1"/>
    </source>
</evidence>
<gene>
    <name evidence="1" type="ORF">ACFP90_24210</name>
</gene>
<comment type="caution">
    <text evidence="1">The sequence shown here is derived from an EMBL/GenBank/DDBJ whole genome shotgun (WGS) entry which is preliminary data.</text>
</comment>
<dbReference type="Proteomes" id="UP001596317">
    <property type="component" value="Unassembled WGS sequence"/>
</dbReference>
<name>A0ABW1ZRN2_9DEIO</name>
<reference evidence="2" key="1">
    <citation type="journal article" date="2019" name="Int. J. Syst. Evol. Microbiol.">
        <title>The Global Catalogue of Microorganisms (GCM) 10K type strain sequencing project: providing services to taxonomists for standard genome sequencing and annotation.</title>
        <authorList>
            <consortium name="The Broad Institute Genomics Platform"/>
            <consortium name="The Broad Institute Genome Sequencing Center for Infectious Disease"/>
            <person name="Wu L."/>
            <person name="Ma J."/>
        </authorList>
    </citation>
    <scope>NUCLEOTIDE SEQUENCE [LARGE SCALE GENOMIC DNA]</scope>
    <source>
        <strain evidence="2">CCUG 63830</strain>
    </source>
</reference>
<dbReference type="Gene3D" id="2.60.120.560">
    <property type="entry name" value="Exo-inulinase, domain 1"/>
    <property type="match status" value="1"/>
</dbReference>
<sequence>MRAIFRPQPPAAPPPAAAGPVRLSALPPQVYRLFTVAGSSVGSSLAGGNHVSEYQALQPLTFDALESESDFEVGHTVEVLDANNAVLASGTWALAPNPQQPNRRVAQLDQTVQLPSNATFKARITQGLVWVDVNRTVGFERAGIRFLSNPNMFLPAFNFFSGTYLPKGVAGPLDPEDLPGAATLGPGRVYTETDDSPGFVDLREVGPRLLRSVGGNGQSMVTLAQDDFTRVAADLGPDWQVTGGAWATDGEAAQGTGGVDFARWRRPVGTTGGVEMHVQGSAGILHARYVDNNNRVSLSLEDGGTKLVLFVMVGGAGTVLQQWAVATPPEGATIRLAYTPTELRAYLDGQWKGTVANSDHADTATVGVYSGGGTRLSAWKVLTPGGQILGLPFNSVVYSGGREVPAGAVPAGEVSVYDQGGREIDRIVLGGGDQYTYFD</sequence>
<evidence type="ECO:0000313" key="2">
    <source>
        <dbReference type="Proteomes" id="UP001596317"/>
    </source>
</evidence>